<dbReference type="GO" id="GO:0006935">
    <property type="term" value="P:chemotaxis"/>
    <property type="evidence" value="ECO:0007669"/>
    <property type="project" value="InterPro"/>
</dbReference>
<dbReference type="InterPro" id="IPR002545">
    <property type="entry name" value="CheW-lke_dom"/>
</dbReference>
<dbReference type="PROSITE" id="PS50851">
    <property type="entry name" value="CHEW"/>
    <property type="match status" value="1"/>
</dbReference>
<dbReference type="SMART" id="SM00260">
    <property type="entry name" value="CheW"/>
    <property type="match status" value="1"/>
</dbReference>
<dbReference type="SUPFAM" id="SSF50341">
    <property type="entry name" value="CheW-like"/>
    <property type="match status" value="1"/>
</dbReference>
<proteinExistence type="predicted"/>
<name>A0AAV3X717_9CYAN</name>
<dbReference type="Gene3D" id="2.40.50.180">
    <property type="entry name" value="CheA-289, Domain 4"/>
    <property type="match status" value="1"/>
</dbReference>
<reference evidence="2" key="1">
    <citation type="submission" date="2019-10" db="EMBL/GenBank/DDBJ databases">
        <title>Draft genome sequece of Microseira wollei NIES-4236.</title>
        <authorList>
            <person name="Yamaguchi H."/>
            <person name="Suzuki S."/>
            <person name="Kawachi M."/>
        </authorList>
    </citation>
    <scope>NUCLEOTIDE SEQUENCE</scope>
    <source>
        <strain evidence="2">NIES-4236</strain>
    </source>
</reference>
<gene>
    <name evidence="2" type="ORF">MiSe_07550</name>
</gene>
<organism evidence="2 3">
    <name type="scientific">Microseira wollei NIES-4236</name>
    <dbReference type="NCBI Taxonomy" id="2530354"/>
    <lineage>
        <taxon>Bacteria</taxon>
        <taxon>Bacillati</taxon>
        <taxon>Cyanobacteriota</taxon>
        <taxon>Cyanophyceae</taxon>
        <taxon>Oscillatoriophycideae</taxon>
        <taxon>Aerosakkonematales</taxon>
        <taxon>Aerosakkonemataceae</taxon>
        <taxon>Microseira</taxon>
    </lineage>
</organism>
<accession>A0AAV3X717</accession>
<evidence type="ECO:0000313" key="3">
    <source>
        <dbReference type="Proteomes" id="UP001050975"/>
    </source>
</evidence>
<dbReference type="Proteomes" id="UP001050975">
    <property type="component" value="Unassembled WGS sequence"/>
</dbReference>
<dbReference type="GO" id="GO:0007165">
    <property type="term" value="P:signal transduction"/>
    <property type="evidence" value="ECO:0007669"/>
    <property type="project" value="InterPro"/>
</dbReference>
<dbReference type="Pfam" id="PF01584">
    <property type="entry name" value="CheW"/>
    <property type="match status" value="1"/>
</dbReference>
<dbReference type="GO" id="GO:0005829">
    <property type="term" value="C:cytosol"/>
    <property type="evidence" value="ECO:0007669"/>
    <property type="project" value="TreeGrafter"/>
</dbReference>
<feature type="domain" description="CheW-like" evidence="1">
    <location>
        <begin position="1"/>
        <end position="151"/>
    </location>
</feature>
<dbReference type="InterPro" id="IPR036061">
    <property type="entry name" value="CheW-like_dom_sf"/>
</dbReference>
<comment type="caution">
    <text evidence="2">The sequence shown here is derived from an EMBL/GenBank/DDBJ whole genome shotgun (WGS) entry which is preliminary data.</text>
</comment>
<evidence type="ECO:0000313" key="2">
    <source>
        <dbReference type="EMBL" id="GET36007.1"/>
    </source>
</evidence>
<keyword evidence="3" id="KW-1185">Reference proteome</keyword>
<dbReference type="EMBL" id="BLAY01000007">
    <property type="protein sequence ID" value="GET36007.1"/>
    <property type="molecule type" value="Genomic_DNA"/>
</dbReference>
<protein>
    <submittedName>
        <fullName evidence="2">CheW protein</fullName>
    </submittedName>
</protein>
<dbReference type="InterPro" id="IPR039315">
    <property type="entry name" value="CheW"/>
</dbReference>
<dbReference type="PANTHER" id="PTHR22617:SF23">
    <property type="entry name" value="CHEMOTAXIS PROTEIN CHEW"/>
    <property type="match status" value="1"/>
</dbReference>
<sequence>MQFLSFSLIDENQFMLPGSNLAEVLSLDPSHIAPIPDMHPSVMGVCNWRGQVLWVVDLAYLLGFGALFSQGLSYPKHSIIVIHSLGKFLGLAVHQMGSSIGYEALELQPPPTILNPQMQVLSLCLKGQIASPQAKKMLVLDADAIVNFLAQPAQHY</sequence>
<dbReference type="PANTHER" id="PTHR22617">
    <property type="entry name" value="CHEMOTAXIS SENSOR HISTIDINE KINASE-RELATED"/>
    <property type="match status" value="1"/>
</dbReference>
<dbReference type="AlphaFoldDB" id="A0AAV3X717"/>
<evidence type="ECO:0000259" key="1">
    <source>
        <dbReference type="PROSITE" id="PS50851"/>
    </source>
</evidence>